<protein>
    <submittedName>
        <fullName evidence="2">Integrase core domain-containing protein</fullName>
    </submittedName>
</protein>
<proteinExistence type="predicted"/>
<reference evidence="3" key="1">
    <citation type="journal article" date="2019" name="Int. J. Syst. Evol. Microbiol.">
        <title>The Global Catalogue of Microorganisms (GCM) 10K type strain sequencing project: providing services to taxonomists for standard genome sequencing and annotation.</title>
        <authorList>
            <consortium name="The Broad Institute Genomics Platform"/>
            <consortium name="The Broad Institute Genome Sequencing Center for Infectious Disease"/>
            <person name="Wu L."/>
            <person name="Ma J."/>
        </authorList>
    </citation>
    <scope>NUCLEOTIDE SEQUENCE [LARGE SCALE GENOMIC DNA]</scope>
    <source>
        <strain evidence="3">CGMCC 1.15399</strain>
    </source>
</reference>
<dbReference type="RefSeq" id="WP_219532467.1">
    <property type="nucleotide sequence ID" value="NZ_JAHKRM010000014.1"/>
</dbReference>
<organism evidence="2 3">
    <name type="scientific">Nonomuraea guangzhouensis</name>
    <dbReference type="NCBI Taxonomy" id="1291555"/>
    <lineage>
        <taxon>Bacteria</taxon>
        <taxon>Bacillati</taxon>
        <taxon>Actinomycetota</taxon>
        <taxon>Actinomycetes</taxon>
        <taxon>Streptosporangiales</taxon>
        <taxon>Streptosporangiaceae</taxon>
        <taxon>Nonomuraea</taxon>
    </lineage>
</organism>
<dbReference type="Proteomes" id="UP001597097">
    <property type="component" value="Unassembled WGS sequence"/>
</dbReference>
<dbReference type="PROSITE" id="PS50994">
    <property type="entry name" value="INTEGRASE"/>
    <property type="match status" value="1"/>
</dbReference>
<dbReference type="EMBL" id="JBHUCM010000072">
    <property type="protein sequence ID" value="MFD1547096.1"/>
    <property type="molecule type" value="Genomic_DNA"/>
</dbReference>
<gene>
    <name evidence="2" type="ORF">ACFSJ0_59365</name>
</gene>
<dbReference type="Pfam" id="PF13683">
    <property type="entry name" value="rve_3"/>
    <property type="match status" value="1"/>
</dbReference>
<comment type="caution">
    <text evidence="2">The sequence shown here is derived from an EMBL/GenBank/DDBJ whole genome shotgun (WGS) entry which is preliminary data.</text>
</comment>
<dbReference type="InterPro" id="IPR001584">
    <property type="entry name" value="Integrase_cat-core"/>
</dbReference>
<feature type="domain" description="Integrase catalytic" evidence="1">
    <location>
        <begin position="1"/>
        <end position="84"/>
    </location>
</feature>
<keyword evidence="3" id="KW-1185">Reference proteome</keyword>
<evidence type="ECO:0000313" key="3">
    <source>
        <dbReference type="Proteomes" id="UP001597097"/>
    </source>
</evidence>
<sequence>MLFDEVFTTEGIRVVLTAPQAPRMNAIMERWVGSVRRELLDRILIMNERHLRKVLAEYETHFNRHRPHRALKQASPLRALPDPVDADIKVTRRDRLGGLLHEYAQVARGDTIFGTHRMNRRARGAQVIRKWQV</sequence>
<evidence type="ECO:0000259" key="1">
    <source>
        <dbReference type="PROSITE" id="PS50994"/>
    </source>
</evidence>
<accession>A0ABW4GY39</accession>
<evidence type="ECO:0000313" key="2">
    <source>
        <dbReference type="EMBL" id="MFD1547096.1"/>
    </source>
</evidence>
<name>A0ABW4GY39_9ACTN</name>